<proteinExistence type="predicted"/>
<protein>
    <submittedName>
        <fullName evidence="1">Uncharacterized protein</fullName>
    </submittedName>
</protein>
<accession>A0A9W8ZQP9</accession>
<reference evidence="1" key="2">
    <citation type="journal article" date="2023" name="Proc. Natl. Acad. Sci. U.S.A.">
        <title>A global phylogenomic analysis of the shiitake genus Lentinula.</title>
        <authorList>
            <person name="Sierra-Patev S."/>
            <person name="Min B."/>
            <person name="Naranjo-Ortiz M."/>
            <person name="Looney B."/>
            <person name="Konkel Z."/>
            <person name="Slot J.C."/>
            <person name="Sakamoto Y."/>
            <person name="Steenwyk J.L."/>
            <person name="Rokas A."/>
            <person name="Carro J."/>
            <person name="Camarero S."/>
            <person name="Ferreira P."/>
            <person name="Molpeceres G."/>
            <person name="Ruiz-Duenas F.J."/>
            <person name="Serrano A."/>
            <person name="Henrissat B."/>
            <person name="Drula E."/>
            <person name="Hughes K.W."/>
            <person name="Mata J.L."/>
            <person name="Ishikawa N.K."/>
            <person name="Vargas-Isla R."/>
            <person name="Ushijima S."/>
            <person name="Smith C.A."/>
            <person name="Donoghue J."/>
            <person name="Ahrendt S."/>
            <person name="Andreopoulos W."/>
            <person name="He G."/>
            <person name="LaButti K."/>
            <person name="Lipzen A."/>
            <person name="Ng V."/>
            <person name="Riley R."/>
            <person name="Sandor L."/>
            <person name="Barry K."/>
            <person name="Martinez A.T."/>
            <person name="Xiao Y."/>
            <person name="Gibbons J.G."/>
            <person name="Terashima K."/>
            <person name="Grigoriev I.V."/>
            <person name="Hibbett D."/>
        </authorList>
    </citation>
    <scope>NUCLEOTIDE SEQUENCE</scope>
    <source>
        <strain evidence="1">Sp2 HRB7682 ss15</strain>
    </source>
</reference>
<evidence type="ECO:0000313" key="1">
    <source>
        <dbReference type="EMBL" id="KAJ4464253.1"/>
    </source>
</evidence>
<dbReference type="Proteomes" id="UP001150238">
    <property type="component" value="Unassembled WGS sequence"/>
</dbReference>
<dbReference type="EMBL" id="JANVFS010000061">
    <property type="protein sequence ID" value="KAJ4464253.1"/>
    <property type="molecule type" value="Genomic_DNA"/>
</dbReference>
<dbReference type="AlphaFoldDB" id="A0A9W8ZQP9"/>
<gene>
    <name evidence="1" type="ORF">C8J55DRAFT_567032</name>
</gene>
<sequence length="319" mass="35071">MFTSGGRTAEQLGQRRRRRLVVISSLNGEGSRDEREGGRTALSLHYPSHSLSTVETTETVETTGNGGYSGHPECRLSSLAGTGIIVERVLLVFFFLHIPRIYRIPHTDNLRITITRDLSFISGPSTLPSRIPKLYHPSRTHTQTCRKRSLQPPPSCTCSKRVCKLYTTTPPLGAFHIPSSSSSESLIPTLNSSSSSTIPSPPPLSYRFIASGDFINISEPKLEPTRAKFELILSAGEPSVLLRRLLREAKAGTVLQTVLDRYTDKLLALGVDEQTEGACGGRRFGGPSSASELREVYDSRFRSKFHTLQRSAWPSGISS</sequence>
<comment type="caution">
    <text evidence="1">The sequence shown here is derived from an EMBL/GenBank/DDBJ whole genome shotgun (WGS) entry which is preliminary data.</text>
</comment>
<organism evidence="1 2">
    <name type="scientific">Lentinula lateritia</name>
    <dbReference type="NCBI Taxonomy" id="40482"/>
    <lineage>
        <taxon>Eukaryota</taxon>
        <taxon>Fungi</taxon>
        <taxon>Dikarya</taxon>
        <taxon>Basidiomycota</taxon>
        <taxon>Agaricomycotina</taxon>
        <taxon>Agaricomycetes</taxon>
        <taxon>Agaricomycetidae</taxon>
        <taxon>Agaricales</taxon>
        <taxon>Marasmiineae</taxon>
        <taxon>Omphalotaceae</taxon>
        <taxon>Lentinula</taxon>
    </lineage>
</organism>
<evidence type="ECO:0000313" key="2">
    <source>
        <dbReference type="Proteomes" id="UP001150238"/>
    </source>
</evidence>
<name>A0A9W8ZQP9_9AGAR</name>
<reference evidence="1" key="1">
    <citation type="submission" date="2022-08" db="EMBL/GenBank/DDBJ databases">
        <authorList>
            <consortium name="DOE Joint Genome Institute"/>
            <person name="Min B."/>
            <person name="Riley R."/>
            <person name="Sierra-Patev S."/>
            <person name="Naranjo-Ortiz M."/>
            <person name="Looney B."/>
            <person name="Konkel Z."/>
            <person name="Slot J.C."/>
            <person name="Sakamoto Y."/>
            <person name="Steenwyk J.L."/>
            <person name="Rokas A."/>
            <person name="Carro J."/>
            <person name="Camarero S."/>
            <person name="Ferreira P."/>
            <person name="Molpeceres G."/>
            <person name="Ruiz-Duenas F.J."/>
            <person name="Serrano A."/>
            <person name="Henrissat B."/>
            <person name="Drula E."/>
            <person name="Hughes K.W."/>
            <person name="Mata J.L."/>
            <person name="Ishikawa N.K."/>
            <person name="Vargas-Isla R."/>
            <person name="Ushijima S."/>
            <person name="Smith C.A."/>
            <person name="Ahrendt S."/>
            <person name="Andreopoulos W."/>
            <person name="He G."/>
            <person name="Labutti K."/>
            <person name="Lipzen A."/>
            <person name="Ng V."/>
            <person name="Sandor L."/>
            <person name="Barry K."/>
            <person name="Martinez A.T."/>
            <person name="Xiao Y."/>
            <person name="Gibbons J.G."/>
            <person name="Terashima K."/>
            <person name="Hibbett D.S."/>
            <person name="Grigoriev I.V."/>
        </authorList>
    </citation>
    <scope>NUCLEOTIDE SEQUENCE</scope>
    <source>
        <strain evidence="1">Sp2 HRB7682 ss15</strain>
    </source>
</reference>